<dbReference type="RefSeq" id="WP_267542679.1">
    <property type="nucleotide sequence ID" value="NZ_JAPNKA010000002.1"/>
</dbReference>
<dbReference type="Pfam" id="PF12244">
    <property type="entry name" value="DUF3606"/>
    <property type="match status" value="1"/>
</dbReference>
<comment type="caution">
    <text evidence="1">The sequence shown here is derived from an EMBL/GenBank/DDBJ whole genome shotgun (WGS) entry which is preliminary data.</text>
</comment>
<gene>
    <name evidence="1" type="ORF">OV287_56135</name>
</gene>
<keyword evidence="2" id="KW-1185">Reference proteome</keyword>
<evidence type="ECO:0000313" key="2">
    <source>
        <dbReference type="Proteomes" id="UP001207654"/>
    </source>
</evidence>
<evidence type="ECO:0000313" key="1">
    <source>
        <dbReference type="EMBL" id="MCY1083806.1"/>
    </source>
</evidence>
<dbReference type="Proteomes" id="UP001207654">
    <property type="component" value="Unassembled WGS sequence"/>
</dbReference>
<accession>A0ABT4AQ24</accession>
<protein>
    <submittedName>
        <fullName evidence="1">DUF3606 domain-containing protein</fullName>
    </submittedName>
</protein>
<reference evidence="1 2" key="1">
    <citation type="submission" date="2022-11" db="EMBL/GenBank/DDBJ databases">
        <title>Minimal conservation of predation-associated metabolite biosynthetic gene clusters underscores biosynthetic potential of Myxococcota including descriptions for ten novel species: Archangium lansinium sp. nov., Myxococcus landrumus sp. nov., Nannocystis bai.</title>
        <authorList>
            <person name="Ahearne A."/>
            <person name="Stevens C."/>
            <person name="Phillips K."/>
        </authorList>
    </citation>
    <scope>NUCLEOTIDE SEQUENCE [LARGE SCALE GENOMIC DNA]</scope>
    <source>
        <strain evidence="1 2">MIWBW</strain>
    </source>
</reference>
<organism evidence="1 2">
    <name type="scientific">Archangium lansingense</name>
    <dbReference type="NCBI Taxonomy" id="2995310"/>
    <lineage>
        <taxon>Bacteria</taxon>
        <taxon>Pseudomonadati</taxon>
        <taxon>Myxococcota</taxon>
        <taxon>Myxococcia</taxon>
        <taxon>Myxococcales</taxon>
        <taxon>Cystobacterineae</taxon>
        <taxon>Archangiaceae</taxon>
        <taxon>Archangium</taxon>
    </lineage>
</organism>
<sequence>MSDDLKKKGPADKSRINVNESWEVEWWCKELGCTEKQLRAAVEAVGVMVKDVRKHLGK</sequence>
<name>A0ABT4AQ24_9BACT</name>
<dbReference type="EMBL" id="JAPNKA010000002">
    <property type="protein sequence ID" value="MCY1083806.1"/>
    <property type="molecule type" value="Genomic_DNA"/>
</dbReference>
<proteinExistence type="predicted"/>
<dbReference type="InterPro" id="IPR022037">
    <property type="entry name" value="DUF3606"/>
</dbReference>